<evidence type="ECO:0000259" key="9">
    <source>
        <dbReference type="PROSITE" id="PS50052"/>
    </source>
</evidence>
<dbReference type="Pfam" id="PF09058">
    <property type="entry name" value="L27_1"/>
    <property type="match status" value="1"/>
</dbReference>
<dbReference type="SUPFAM" id="SSF52540">
    <property type="entry name" value="P-loop containing nucleoside triphosphate hydrolases"/>
    <property type="match status" value="1"/>
</dbReference>
<dbReference type="PROSITE" id="PS50052">
    <property type="entry name" value="GUANYLATE_KINASE_2"/>
    <property type="match status" value="1"/>
</dbReference>
<evidence type="ECO:0000256" key="3">
    <source>
        <dbReference type="ARBA" id="ARBA00022443"/>
    </source>
</evidence>
<dbReference type="Gene3D" id="2.30.42.10">
    <property type="match status" value="3"/>
</dbReference>
<feature type="domain" description="PDZ" evidence="10">
    <location>
        <begin position="221"/>
        <end position="303"/>
    </location>
</feature>
<dbReference type="Gene3D" id="2.30.30.40">
    <property type="entry name" value="SH3 Domains"/>
    <property type="match status" value="1"/>
</dbReference>
<comment type="subcellular location">
    <subcellularLocation>
        <location evidence="1">Cell membrane</location>
        <topology evidence="1">Peripheral membrane protein</topology>
    </subcellularLocation>
</comment>
<dbReference type="GO" id="GO:0019901">
    <property type="term" value="F:protein kinase binding"/>
    <property type="evidence" value="ECO:0007669"/>
    <property type="project" value="TreeGrafter"/>
</dbReference>
<organism evidence="12 13">
    <name type="scientific">Gasterosteus aculeatus aculeatus</name>
    <name type="common">three-spined stickleback</name>
    <dbReference type="NCBI Taxonomy" id="481459"/>
    <lineage>
        <taxon>Eukaryota</taxon>
        <taxon>Metazoa</taxon>
        <taxon>Chordata</taxon>
        <taxon>Craniata</taxon>
        <taxon>Vertebrata</taxon>
        <taxon>Euteleostomi</taxon>
        <taxon>Actinopterygii</taxon>
        <taxon>Neopterygii</taxon>
        <taxon>Teleostei</taxon>
        <taxon>Neoteleostei</taxon>
        <taxon>Acanthomorphata</taxon>
        <taxon>Eupercaria</taxon>
        <taxon>Perciformes</taxon>
        <taxon>Cottioidei</taxon>
        <taxon>Gasterosteales</taxon>
        <taxon>Gasterosteidae</taxon>
        <taxon>Gasterosteus</taxon>
    </lineage>
</organism>
<dbReference type="InterPro" id="IPR015143">
    <property type="entry name" value="L27_1"/>
</dbReference>
<dbReference type="InterPro" id="IPR019583">
    <property type="entry name" value="DLG1-4_PDZ_assoc"/>
</dbReference>
<protein>
    <recommendedName>
        <fullName evidence="14">Discs, large homolog 2 (Drosophila)</fullName>
    </recommendedName>
</protein>
<feature type="domain" description="SH3" evidence="8">
    <location>
        <begin position="575"/>
        <end position="645"/>
    </location>
</feature>
<dbReference type="InterPro" id="IPR036892">
    <property type="entry name" value="L27_dom_sf"/>
</dbReference>
<keyword evidence="13" id="KW-1185">Reference proteome</keyword>
<dbReference type="InterPro" id="IPR019590">
    <property type="entry name" value="DLG1_PEST_dom"/>
</dbReference>
<evidence type="ECO:0008006" key="14">
    <source>
        <dbReference type="Google" id="ProtNLM"/>
    </source>
</evidence>
<dbReference type="Pfam" id="PF00625">
    <property type="entry name" value="Guanylate_kin"/>
    <property type="match status" value="1"/>
</dbReference>
<dbReference type="InterPro" id="IPR020590">
    <property type="entry name" value="Guanylate_kinase_CS"/>
</dbReference>
<comment type="similarity">
    <text evidence="2">Belongs to the MAGUK family.</text>
</comment>
<evidence type="ECO:0000313" key="12">
    <source>
        <dbReference type="Ensembl" id="ENSGACP00000070587.1"/>
    </source>
</evidence>
<dbReference type="SUPFAM" id="SSF50156">
    <property type="entry name" value="PDZ domain-like"/>
    <property type="match status" value="3"/>
</dbReference>
<proteinExistence type="inferred from homology"/>
<dbReference type="InterPro" id="IPR001452">
    <property type="entry name" value="SH3_domain"/>
</dbReference>
<dbReference type="PROSITE" id="PS51022">
    <property type="entry name" value="L27"/>
    <property type="match status" value="1"/>
</dbReference>
<dbReference type="CDD" id="cd06723">
    <property type="entry name" value="PDZ1_Dlg1-2-4-like"/>
    <property type="match status" value="1"/>
</dbReference>
<sequence>MPITRKDKARVLGLLEEFCTKLRKPEEQQLRTAILRVMGIFKSNLFEALLDIQEFYEVTLLNTQTSCEQKLEEVNYMADKWEQSVSLPNSELASPVEKYHYQEDDSPPLDQGFPRLTNEVRAPELVHVSEKNLSEIENVHGYVSHSHISPLKVSATHSHSITCVNNGGPCIIKTCLSILSPTLLQASPAPIIVNTDTLESVPYVSFRVCLDSETDCFPWPQGNSGLGFSIAGGTDNPHIGDDPSIFITKIIPGGAAAEDGRLRVNDCILRVNDSDVSEVSHSKAVEALKVAGSIVRLYVRRRRPMLETIIEIKLIKGPKGLGFSIAGGVGNQHIPGDNSIYVTKIIDGGAAQKDGRLQVSDRLLMVNNYSLEEVSHEEAVAILKNTSDVVYLKVGKPTNVCLSDPYGPPDITHCKSSPFVFNIGHHHLLSHFSHFHTSKHYSPLPKHLLGEEEINREPRKVVLQKGSTGLGFNIVGGEDGEGIFVSFILAGGPADLSGELRRGDQILSVNGIDLRGATHEQAAAALKGAGQVVTIIAQYRPEEYGRFEAKIHDLREQMMNHSVSSGSGSLRTNQKRSLYVRALFDYEKSKDSGLPSQGLSFRYGDILHVINASDDEWWQARRVTPHGDSEEMGVIPSKRRVERKERAHLKTVKFNAKPGFSVNDKRKKNFIFTRKFPFYKNKEGEQDGSDSDLVSNGRWLSHRGVKKLFSLPVNYARPVIILGPMKDRINDDLISEFPDKFGSCVPHTTRQKRDYEVDGRDYHFVSSREQMENDIQEHKFIEAGQYNDNLYGTSVQSVKYVAERGKHCILDVSGNAIKRLQVAQLHPVAIFIKPKSIDSLMDMNKRLTEEQAMKTFDRAMKLEQEFGELFTALVQGDNLEDIYSHCKRVIEEHSGPFIWIPSKEKL</sequence>
<dbReference type="InterPro" id="IPR004172">
    <property type="entry name" value="L27_dom"/>
</dbReference>
<dbReference type="FunFam" id="3.30.63.10:FF:000001">
    <property type="entry name" value="Disks large homolog 1 isoform 2"/>
    <property type="match status" value="1"/>
</dbReference>
<dbReference type="FunFam" id="2.30.42.10:FF:000091">
    <property type="entry name" value="disks large homolog 1 isoform X8"/>
    <property type="match status" value="1"/>
</dbReference>
<dbReference type="Pfam" id="PF10600">
    <property type="entry name" value="PDZ_assoc"/>
    <property type="match status" value="1"/>
</dbReference>
<evidence type="ECO:0000256" key="4">
    <source>
        <dbReference type="ARBA" id="ARBA00022475"/>
    </source>
</evidence>
<dbReference type="InterPro" id="IPR001478">
    <property type="entry name" value="PDZ"/>
</dbReference>
<dbReference type="Gene3D" id="1.10.287.470">
    <property type="entry name" value="Helix hairpin bin"/>
    <property type="match status" value="1"/>
</dbReference>
<feature type="domain" description="PDZ" evidence="10">
    <location>
        <begin position="460"/>
        <end position="541"/>
    </location>
</feature>
<dbReference type="GO" id="GO:0007268">
    <property type="term" value="P:chemical synaptic transmission"/>
    <property type="evidence" value="ECO:0007669"/>
    <property type="project" value="InterPro"/>
</dbReference>
<dbReference type="GO" id="GO:0043005">
    <property type="term" value="C:neuron projection"/>
    <property type="evidence" value="ECO:0007669"/>
    <property type="project" value="InterPro"/>
</dbReference>
<evidence type="ECO:0000256" key="2">
    <source>
        <dbReference type="ARBA" id="ARBA00007014"/>
    </source>
</evidence>
<dbReference type="SMART" id="SM01277">
    <property type="entry name" value="MAGUK_N_PEST"/>
    <property type="match status" value="1"/>
</dbReference>
<dbReference type="GO" id="GO:0045197">
    <property type="term" value="P:establishment or maintenance of epithelial cell apical/basal polarity"/>
    <property type="evidence" value="ECO:0007669"/>
    <property type="project" value="TreeGrafter"/>
</dbReference>
<dbReference type="InterPro" id="IPR016313">
    <property type="entry name" value="DLG1-like"/>
</dbReference>
<dbReference type="FunFam" id="3.40.50.300:FF:001402">
    <property type="entry name" value="Discs, large homolog 3 (Drosophila)"/>
    <property type="match status" value="1"/>
</dbReference>
<reference evidence="12" key="3">
    <citation type="submission" date="2025-09" db="UniProtKB">
        <authorList>
            <consortium name="Ensembl"/>
        </authorList>
    </citation>
    <scope>IDENTIFICATION</scope>
</reference>
<dbReference type="InterPro" id="IPR008144">
    <property type="entry name" value="Guanylate_kin-like_dom"/>
</dbReference>
<dbReference type="InterPro" id="IPR035759">
    <property type="entry name" value="DLG2_SH3"/>
</dbReference>
<dbReference type="CDD" id="cd00071">
    <property type="entry name" value="GMPK"/>
    <property type="match status" value="1"/>
</dbReference>
<dbReference type="AlphaFoldDB" id="A0AAQ4S6D4"/>
<dbReference type="PROSITE" id="PS50106">
    <property type="entry name" value="PDZ"/>
    <property type="match status" value="3"/>
</dbReference>
<dbReference type="SUPFAM" id="SSF101288">
    <property type="entry name" value="L27 domain"/>
    <property type="match status" value="1"/>
</dbReference>
<keyword evidence="5" id="KW-0677">Repeat</keyword>
<dbReference type="FunFam" id="2.30.42.10:FF:000002">
    <property type="entry name" value="Disks large homolog 4 isoform 2"/>
    <property type="match status" value="1"/>
</dbReference>
<evidence type="ECO:0000256" key="6">
    <source>
        <dbReference type="ARBA" id="ARBA00023136"/>
    </source>
</evidence>
<dbReference type="InterPro" id="IPR008145">
    <property type="entry name" value="GK/Ca_channel_bsu"/>
</dbReference>
<dbReference type="Gene3D" id="3.40.50.300">
    <property type="entry name" value="P-loop containing nucleotide triphosphate hydrolases"/>
    <property type="match status" value="1"/>
</dbReference>
<feature type="domain" description="PDZ" evidence="10">
    <location>
        <begin position="311"/>
        <end position="398"/>
    </location>
</feature>
<dbReference type="SMART" id="SM00326">
    <property type="entry name" value="SH3"/>
    <property type="match status" value="1"/>
</dbReference>
<evidence type="ECO:0000256" key="5">
    <source>
        <dbReference type="ARBA" id="ARBA00022737"/>
    </source>
</evidence>
<dbReference type="FunFam" id="2.30.42.10:FF:000001">
    <property type="entry name" value="Disks large homolog 1 isoform 2"/>
    <property type="match status" value="1"/>
</dbReference>
<dbReference type="InterPro" id="IPR036028">
    <property type="entry name" value="SH3-like_dom_sf"/>
</dbReference>
<dbReference type="Pfam" id="PF00018">
    <property type="entry name" value="SH3_1"/>
    <property type="match status" value="1"/>
</dbReference>
<dbReference type="GeneTree" id="ENSGT00940000155156"/>
<feature type="domain" description="L27" evidence="11">
    <location>
        <begin position="4"/>
        <end position="64"/>
    </location>
</feature>
<dbReference type="GO" id="GO:0098609">
    <property type="term" value="P:cell-cell adhesion"/>
    <property type="evidence" value="ECO:0007669"/>
    <property type="project" value="TreeGrafter"/>
</dbReference>
<evidence type="ECO:0000259" key="11">
    <source>
        <dbReference type="PROSITE" id="PS51022"/>
    </source>
</evidence>
<dbReference type="Ensembl" id="ENSGACT00000067116.1">
    <property type="protein sequence ID" value="ENSGACP00000070587.1"/>
    <property type="gene ID" value="ENSGACG00000020108.2"/>
</dbReference>
<reference evidence="12" key="2">
    <citation type="submission" date="2025-08" db="UniProtKB">
        <authorList>
            <consortium name="Ensembl"/>
        </authorList>
    </citation>
    <scope>IDENTIFICATION</scope>
</reference>
<dbReference type="PANTHER" id="PTHR23119:SF6">
    <property type="entry name" value="DISKS LARGE HOMOLOG 2"/>
    <property type="match status" value="1"/>
</dbReference>
<evidence type="ECO:0000259" key="8">
    <source>
        <dbReference type="PROSITE" id="PS50002"/>
    </source>
</evidence>
<keyword evidence="4" id="KW-1003">Cell membrane</keyword>
<dbReference type="PIRSF" id="PIRSF001741">
    <property type="entry name" value="MAGUK_DLGH"/>
    <property type="match status" value="1"/>
</dbReference>
<dbReference type="PROSITE" id="PS50002">
    <property type="entry name" value="SH3"/>
    <property type="match status" value="1"/>
</dbReference>
<dbReference type="PANTHER" id="PTHR23119">
    <property type="entry name" value="DISCS LARGE"/>
    <property type="match status" value="1"/>
</dbReference>
<dbReference type="InterPro" id="IPR027417">
    <property type="entry name" value="P-loop_NTPase"/>
</dbReference>
<evidence type="ECO:0000256" key="7">
    <source>
        <dbReference type="PROSITE-ProRule" id="PRU00192"/>
    </source>
</evidence>
<dbReference type="GO" id="GO:0099072">
    <property type="term" value="P:regulation of postsynaptic membrane neurotransmitter receptor levels"/>
    <property type="evidence" value="ECO:0007669"/>
    <property type="project" value="TreeGrafter"/>
</dbReference>
<dbReference type="GO" id="GO:0031594">
    <property type="term" value="C:neuromuscular junction"/>
    <property type="evidence" value="ECO:0007669"/>
    <property type="project" value="InterPro"/>
</dbReference>
<dbReference type="SMART" id="SM00072">
    <property type="entry name" value="GuKc"/>
    <property type="match status" value="1"/>
</dbReference>
<dbReference type="InterPro" id="IPR036034">
    <property type="entry name" value="PDZ_sf"/>
</dbReference>
<dbReference type="FunFam" id="2.30.30.40:FF:000027">
    <property type="entry name" value="Disks large homolog 3 isoform 1"/>
    <property type="match status" value="1"/>
</dbReference>
<dbReference type="InterPro" id="IPR050614">
    <property type="entry name" value="Synaptic_Scaffolding_LAP-MAGUK"/>
</dbReference>
<dbReference type="SMART" id="SM00228">
    <property type="entry name" value="PDZ"/>
    <property type="match status" value="3"/>
</dbReference>
<dbReference type="CDD" id="cd12032">
    <property type="entry name" value="SH3_DLG2"/>
    <property type="match status" value="1"/>
</dbReference>
<dbReference type="GO" id="GO:0016323">
    <property type="term" value="C:basolateral plasma membrane"/>
    <property type="evidence" value="ECO:0007669"/>
    <property type="project" value="TreeGrafter"/>
</dbReference>
<evidence type="ECO:0000259" key="10">
    <source>
        <dbReference type="PROSITE" id="PS50106"/>
    </source>
</evidence>
<dbReference type="CDD" id="cd06795">
    <property type="entry name" value="PDZ3_Dlg1-2-4-like"/>
    <property type="match status" value="1"/>
</dbReference>
<keyword evidence="6" id="KW-0472">Membrane</keyword>
<evidence type="ECO:0000256" key="1">
    <source>
        <dbReference type="ARBA" id="ARBA00004202"/>
    </source>
</evidence>
<dbReference type="GO" id="GO:0043113">
    <property type="term" value="P:receptor clustering"/>
    <property type="evidence" value="ECO:0007669"/>
    <property type="project" value="TreeGrafter"/>
</dbReference>
<dbReference type="GO" id="GO:0097120">
    <property type="term" value="P:receptor localization to synapse"/>
    <property type="evidence" value="ECO:0007669"/>
    <property type="project" value="TreeGrafter"/>
</dbReference>
<name>A0AAQ4S6D4_GASAC</name>
<dbReference type="GO" id="GO:0098839">
    <property type="term" value="C:postsynaptic density membrane"/>
    <property type="evidence" value="ECO:0007669"/>
    <property type="project" value="TreeGrafter"/>
</dbReference>
<feature type="domain" description="Guanylate kinase-like" evidence="9">
    <location>
        <begin position="716"/>
        <end position="891"/>
    </location>
</feature>
<evidence type="ECO:0000313" key="13">
    <source>
        <dbReference type="Proteomes" id="UP000007635"/>
    </source>
</evidence>
<reference evidence="12 13" key="1">
    <citation type="journal article" date="2021" name="G3 (Bethesda)">
        <title>Improved contiguity of the threespine stickleback genome using long-read sequencing.</title>
        <authorList>
            <person name="Nath S."/>
            <person name="Shaw D.E."/>
            <person name="White M.A."/>
        </authorList>
    </citation>
    <scope>NUCLEOTIDE SEQUENCE [LARGE SCALE GENOMIC DNA]</scope>
    <source>
        <strain evidence="12 13">Lake Benthic</strain>
    </source>
</reference>
<keyword evidence="3 7" id="KW-0728">SH3 domain</keyword>
<dbReference type="CDD" id="cd06724">
    <property type="entry name" value="PDZ2_Dlg1-2-4-like"/>
    <property type="match status" value="1"/>
</dbReference>
<dbReference type="Pfam" id="PF00595">
    <property type="entry name" value="PDZ"/>
    <property type="match status" value="3"/>
</dbReference>
<dbReference type="Proteomes" id="UP000007635">
    <property type="component" value="Chromosome VII"/>
</dbReference>
<dbReference type="GO" id="GO:0035255">
    <property type="term" value="F:ionotropic glutamate receptor binding"/>
    <property type="evidence" value="ECO:0007669"/>
    <property type="project" value="TreeGrafter"/>
</dbReference>
<dbReference type="SUPFAM" id="SSF50044">
    <property type="entry name" value="SH3-domain"/>
    <property type="match status" value="1"/>
</dbReference>
<dbReference type="Pfam" id="PF10608">
    <property type="entry name" value="MAGUK_N_PEST"/>
    <property type="match status" value="1"/>
</dbReference>
<dbReference type="PROSITE" id="PS00856">
    <property type="entry name" value="GUANYLATE_KINASE_1"/>
    <property type="match status" value="1"/>
</dbReference>
<accession>A0AAQ4S6D4</accession>